<dbReference type="Proteomes" id="UP000050867">
    <property type="component" value="Unassembled WGS sequence"/>
</dbReference>
<keyword evidence="3" id="KW-1185">Reference proteome</keyword>
<dbReference type="InterPro" id="IPR007278">
    <property type="entry name" value="DUF397"/>
</dbReference>
<dbReference type="Pfam" id="PF04149">
    <property type="entry name" value="DUF397"/>
    <property type="match status" value="1"/>
</dbReference>
<dbReference type="EMBL" id="LLZU01000038">
    <property type="protein sequence ID" value="KRV47145.1"/>
    <property type="molecule type" value="Genomic_DNA"/>
</dbReference>
<dbReference type="RefSeq" id="WP_018384325.1">
    <property type="nucleotide sequence ID" value="NZ_LLZU01000038.1"/>
</dbReference>
<protein>
    <submittedName>
        <fullName evidence="2">Toxin-antitoxin system toxin subunit</fullName>
    </submittedName>
</protein>
<gene>
    <name evidence="2" type="ORF">AQ490_10430</name>
</gene>
<evidence type="ECO:0000259" key="1">
    <source>
        <dbReference type="Pfam" id="PF04149"/>
    </source>
</evidence>
<feature type="domain" description="DUF397" evidence="1">
    <location>
        <begin position="10"/>
        <end position="66"/>
    </location>
</feature>
<dbReference type="AlphaFoldDB" id="A0A0T6LMK4"/>
<evidence type="ECO:0000313" key="3">
    <source>
        <dbReference type="Proteomes" id="UP000050867"/>
    </source>
</evidence>
<dbReference type="STRING" id="76728.AQ490_10430"/>
<name>A0A0T6LMK4_WENVI</name>
<evidence type="ECO:0000313" key="2">
    <source>
        <dbReference type="EMBL" id="KRV47145.1"/>
    </source>
</evidence>
<dbReference type="PROSITE" id="PS51257">
    <property type="entry name" value="PROKAR_LIPOPROTEIN"/>
    <property type="match status" value="1"/>
</dbReference>
<dbReference type="OrthoDB" id="4570646at2"/>
<sequence length="72" mass="7590">MNSRIDLSDAEWVKSTHSNGGGGGCVEWAPAHAASGLVPVRDSKDPEGPALVFPAVAWSAFVDAVRRGEFRP</sequence>
<organism evidence="2 3">
    <name type="scientific">Wenjunlia vitaminophila</name>
    <name type="common">Streptomyces vitaminophilus</name>
    <dbReference type="NCBI Taxonomy" id="76728"/>
    <lineage>
        <taxon>Bacteria</taxon>
        <taxon>Bacillati</taxon>
        <taxon>Actinomycetota</taxon>
        <taxon>Actinomycetes</taxon>
        <taxon>Kitasatosporales</taxon>
        <taxon>Streptomycetaceae</taxon>
        <taxon>Wenjunlia</taxon>
    </lineage>
</organism>
<comment type="caution">
    <text evidence="2">The sequence shown here is derived from an EMBL/GenBank/DDBJ whole genome shotgun (WGS) entry which is preliminary data.</text>
</comment>
<proteinExistence type="predicted"/>
<accession>A0A0T6LMK4</accession>
<reference evidence="2 3" key="1">
    <citation type="submission" date="2015-10" db="EMBL/GenBank/DDBJ databases">
        <title>Draft genome sequence of pyrrolomycin-producing Streptomyces vitaminophilus.</title>
        <authorList>
            <person name="Graham D.E."/>
            <person name="Mahan K.M."/>
            <person name="Klingeman D.M."/>
            <person name="Hettich R.L."/>
            <person name="Parry R.J."/>
        </authorList>
    </citation>
    <scope>NUCLEOTIDE SEQUENCE [LARGE SCALE GENOMIC DNA]</scope>
    <source>
        <strain evidence="2 3">ATCC 31673</strain>
    </source>
</reference>